<accession>A0AAP2YYX6</accession>
<evidence type="ECO:0000313" key="1">
    <source>
        <dbReference type="EMBL" id="MCU4741991.1"/>
    </source>
</evidence>
<dbReference type="EMBL" id="JAOPKB010000024">
    <property type="protein sequence ID" value="MCU4975752.1"/>
    <property type="molecule type" value="Genomic_DNA"/>
</dbReference>
<evidence type="ECO:0000313" key="3">
    <source>
        <dbReference type="Proteomes" id="UP001320972"/>
    </source>
</evidence>
<dbReference type="Proteomes" id="UP001321018">
    <property type="component" value="Unassembled WGS sequence"/>
</dbReference>
<evidence type="ECO:0000313" key="2">
    <source>
        <dbReference type="EMBL" id="MCU4975752.1"/>
    </source>
</evidence>
<comment type="caution">
    <text evidence="1">The sequence shown here is derived from an EMBL/GenBank/DDBJ whole genome shotgun (WGS) entry which is preliminary data.</text>
</comment>
<dbReference type="Proteomes" id="UP001320972">
    <property type="component" value="Unassembled WGS sequence"/>
</dbReference>
<protein>
    <submittedName>
        <fullName evidence="1">Uncharacterized protein</fullName>
    </submittedName>
</protein>
<evidence type="ECO:0000313" key="4">
    <source>
        <dbReference type="Proteomes" id="UP001321018"/>
    </source>
</evidence>
<dbReference type="AlphaFoldDB" id="A0AAP2YYX6"/>
<dbReference type="EMBL" id="JAOPKA010000006">
    <property type="protein sequence ID" value="MCU4741991.1"/>
    <property type="molecule type" value="Genomic_DNA"/>
</dbReference>
<reference evidence="1 3" key="1">
    <citation type="submission" date="2022-09" db="EMBL/GenBank/DDBJ databases">
        <title>Enrichment on poylsaccharides allowed isolation of novel metabolic and taxonomic groups of Haloarchaea.</title>
        <authorList>
            <person name="Sorokin D.Y."/>
            <person name="Elcheninov A.G."/>
            <person name="Khizhniak T.V."/>
            <person name="Kolganova T.V."/>
            <person name="Kublanov I.V."/>
        </authorList>
    </citation>
    <scope>NUCLEOTIDE SEQUENCE</scope>
    <source>
        <strain evidence="2 3">AArc-m2/3/4</strain>
        <strain evidence="1">AArc-xg1-1</strain>
    </source>
</reference>
<name>A0AAP2YYX6_9EURY</name>
<organism evidence="1 4">
    <name type="scientific">Natronoglomus mannanivorans</name>
    <dbReference type="NCBI Taxonomy" id="2979990"/>
    <lineage>
        <taxon>Archaea</taxon>
        <taxon>Methanobacteriati</taxon>
        <taxon>Methanobacteriota</taxon>
        <taxon>Stenosarchaea group</taxon>
        <taxon>Halobacteria</taxon>
        <taxon>Halobacteriales</taxon>
        <taxon>Natrialbaceae</taxon>
        <taxon>Natronoglomus</taxon>
    </lineage>
</organism>
<proteinExistence type="predicted"/>
<dbReference type="RefSeq" id="WP_338003826.1">
    <property type="nucleotide sequence ID" value="NZ_JAOPKA010000006.1"/>
</dbReference>
<sequence length="139" mass="15183">MNRRQVLAAIGMVPTVGCLATDSDSLLGDDSRSDTPDETVDTAVEELVVDCETKYIRENVTGDNETVRSLQPRVEATDIRPDGDFVEVRSTFGTAISHSDEPDLHADYEIGASYLVAEDDVYRTEAEAGDPRNGTRIDC</sequence>
<gene>
    <name evidence="2" type="ORF">OB955_24015</name>
    <name evidence="1" type="ORF">OB960_11345</name>
</gene>
<keyword evidence="3" id="KW-1185">Reference proteome</keyword>